<dbReference type="Pfam" id="PF05359">
    <property type="entry name" value="DUF748"/>
    <property type="match status" value="1"/>
</dbReference>
<reference evidence="1" key="2">
    <citation type="submission" date="2020-01" db="EMBL/GenBank/DDBJ databases">
        <authorList>
            <person name="Campanaro S."/>
        </authorList>
    </citation>
    <scope>NUCLEOTIDE SEQUENCE</scope>
    <source>
        <strain evidence="1">AS06rmzACSIP_7</strain>
    </source>
</reference>
<gene>
    <name evidence="1" type="ORF">GXY80_05165</name>
</gene>
<protein>
    <submittedName>
        <fullName evidence="1">DUF748 domain-containing protein</fullName>
    </submittedName>
</protein>
<dbReference type="EMBL" id="JAAYEE010000088">
    <property type="protein sequence ID" value="NLW34858.1"/>
    <property type="molecule type" value="Genomic_DNA"/>
</dbReference>
<dbReference type="GO" id="GO:0090313">
    <property type="term" value="P:regulation of protein targeting to membrane"/>
    <property type="evidence" value="ECO:0007669"/>
    <property type="project" value="TreeGrafter"/>
</dbReference>
<evidence type="ECO:0000313" key="1">
    <source>
        <dbReference type="EMBL" id="NLW34858.1"/>
    </source>
</evidence>
<dbReference type="InterPro" id="IPR052894">
    <property type="entry name" value="AsmA-related"/>
</dbReference>
<evidence type="ECO:0000313" key="2">
    <source>
        <dbReference type="Proteomes" id="UP000777265"/>
    </source>
</evidence>
<dbReference type="PANTHER" id="PTHR30441:SF4">
    <property type="entry name" value="PROTEIN ASMA"/>
    <property type="match status" value="1"/>
</dbReference>
<reference evidence="1" key="1">
    <citation type="journal article" date="2020" name="Biotechnol. Biofuels">
        <title>New insights from the biogas microbiome by comprehensive genome-resolved metagenomics of nearly 1600 species originating from multiple anaerobic digesters.</title>
        <authorList>
            <person name="Campanaro S."/>
            <person name="Treu L."/>
            <person name="Rodriguez-R L.M."/>
            <person name="Kovalovszki A."/>
            <person name="Ziels R.M."/>
            <person name="Maus I."/>
            <person name="Zhu X."/>
            <person name="Kougias P.G."/>
            <person name="Basile A."/>
            <person name="Luo G."/>
            <person name="Schluter A."/>
            <person name="Konstantinidis K.T."/>
            <person name="Angelidaki I."/>
        </authorList>
    </citation>
    <scope>NUCLEOTIDE SEQUENCE</scope>
    <source>
        <strain evidence="1">AS06rmzACSIP_7</strain>
    </source>
</reference>
<dbReference type="GO" id="GO:0005886">
    <property type="term" value="C:plasma membrane"/>
    <property type="evidence" value="ECO:0007669"/>
    <property type="project" value="TreeGrafter"/>
</dbReference>
<organism evidence="1 2">
    <name type="scientific">Syntrophorhabdus aromaticivorans</name>
    <dbReference type="NCBI Taxonomy" id="328301"/>
    <lineage>
        <taxon>Bacteria</taxon>
        <taxon>Pseudomonadati</taxon>
        <taxon>Thermodesulfobacteriota</taxon>
        <taxon>Syntrophorhabdia</taxon>
        <taxon>Syntrophorhabdales</taxon>
        <taxon>Syntrophorhabdaceae</taxon>
        <taxon>Syntrophorhabdus</taxon>
    </lineage>
</organism>
<dbReference type="Proteomes" id="UP000777265">
    <property type="component" value="Unassembled WGS sequence"/>
</dbReference>
<accession>A0A971M2L0</accession>
<dbReference type="InterPro" id="IPR008023">
    <property type="entry name" value="DUF748"/>
</dbReference>
<dbReference type="PANTHER" id="PTHR30441">
    <property type="entry name" value="DUF748 DOMAIN-CONTAINING PROTEIN"/>
    <property type="match status" value="1"/>
</dbReference>
<proteinExistence type="predicted"/>
<name>A0A971M2L0_9BACT</name>
<comment type="caution">
    <text evidence="1">The sequence shown here is derived from an EMBL/GenBank/DDBJ whole genome shotgun (WGS) entry which is preliminary data.</text>
</comment>
<sequence length="314" mass="34311">MEITWGTVTVKNLTFFRQGQQVGSIKTVVVRADFLSILKKKIAIARVDIAEPDLNILMDKKGKIVLPISLPDQGGGKASKTKESMAVEIKTLTIRDGRIRFEDKSTARPVLLRFEDVKAHAEGIAFPSADQWTNYNLSAHLAGPDHRGIITASGKTNFRTEETRGKTALKNVDLPLFRSYIEKKGDLPIEKGFIDMNMDVAIAKKHIRAPGVLVLNDLQFRSGKGLGDTFLGIPRSMVLSLLKSSGNKIPLDFVIEGDLSNPRFSIRENFLKRAAAGLAGKLGLSVKGVGEGIVGGTSRVLEETTKTIKGLFTR</sequence>
<dbReference type="AlphaFoldDB" id="A0A971M2L0"/>